<reference evidence="7" key="1">
    <citation type="journal article" date="2020" name="Fungal Divers.">
        <title>Resolving the Mortierellaceae phylogeny through synthesis of multi-gene phylogenetics and phylogenomics.</title>
        <authorList>
            <person name="Vandepol N."/>
            <person name="Liber J."/>
            <person name="Desiro A."/>
            <person name="Na H."/>
            <person name="Kennedy M."/>
            <person name="Barry K."/>
            <person name="Grigoriev I.V."/>
            <person name="Miller A.N."/>
            <person name="O'Donnell K."/>
            <person name="Stajich J.E."/>
            <person name="Bonito G."/>
        </authorList>
    </citation>
    <scope>NUCLEOTIDE SEQUENCE</scope>
    <source>
        <strain evidence="7">NRRL 6426</strain>
    </source>
</reference>
<dbReference type="PRINTS" id="PR00420">
    <property type="entry name" value="RNGMNOXGNASE"/>
</dbReference>
<protein>
    <recommendedName>
        <fullName evidence="6">FAD-binding domain-containing protein</fullName>
    </recommendedName>
</protein>
<comment type="caution">
    <text evidence="7">The sequence shown here is derived from an EMBL/GenBank/DDBJ whole genome shotgun (WGS) entry which is preliminary data.</text>
</comment>
<evidence type="ECO:0000256" key="1">
    <source>
        <dbReference type="ARBA" id="ARBA00007992"/>
    </source>
</evidence>
<feature type="domain" description="FAD-binding" evidence="6">
    <location>
        <begin position="8"/>
        <end position="350"/>
    </location>
</feature>
<dbReference type="InterPro" id="IPR050562">
    <property type="entry name" value="FAD_mOase_fung"/>
</dbReference>
<keyword evidence="4" id="KW-0560">Oxidoreductase</keyword>
<dbReference type="GO" id="GO:0071949">
    <property type="term" value="F:FAD binding"/>
    <property type="evidence" value="ECO:0007669"/>
    <property type="project" value="InterPro"/>
</dbReference>
<keyword evidence="5" id="KW-1133">Transmembrane helix</keyword>
<dbReference type="Pfam" id="PF01494">
    <property type="entry name" value="FAD_binding_3"/>
    <property type="match status" value="1"/>
</dbReference>
<dbReference type="SUPFAM" id="SSF51905">
    <property type="entry name" value="FAD/NAD(P)-binding domain"/>
    <property type="match status" value="1"/>
</dbReference>
<gene>
    <name evidence="7" type="ORF">BG015_006597</name>
</gene>
<dbReference type="PANTHER" id="PTHR47356:SF2">
    <property type="entry name" value="FAD-BINDING DOMAIN-CONTAINING PROTEIN-RELATED"/>
    <property type="match status" value="1"/>
</dbReference>
<evidence type="ECO:0000256" key="2">
    <source>
        <dbReference type="ARBA" id="ARBA00022630"/>
    </source>
</evidence>
<keyword evidence="5" id="KW-0472">Membrane</keyword>
<dbReference type="InterPro" id="IPR002938">
    <property type="entry name" value="FAD-bd"/>
</dbReference>
<accession>A0A9P5VBU4</accession>
<keyword evidence="5" id="KW-0812">Transmembrane</keyword>
<comment type="similarity">
    <text evidence="1">Belongs to the paxM FAD-dependent monooxygenase family.</text>
</comment>
<keyword evidence="2" id="KW-0285">Flavoprotein</keyword>
<dbReference type="InterPro" id="IPR036188">
    <property type="entry name" value="FAD/NAD-bd_sf"/>
</dbReference>
<dbReference type="Gene3D" id="3.50.50.60">
    <property type="entry name" value="FAD/NAD(P)-binding domain"/>
    <property type="match status" value="1"/>
</dbReference>
<dbReference type="GO" id="GO:0004497">
    <property type="term" value="F:monooxygenase activity"/>
    <property type="evidence" value="ECO:0007669"/>
    <property type="project" value="InterPro"/>
</dbReference>
<dbReference type="AlphaFoldDB" id="A0A9P5VBU4"/>
<dbReference type="OrthoDB" id="655030at2759"/>
<evidence type="ECO:0000313" key="7">
    <source>
        <dbReference type="EMBL" id="KAF9151498.1"/>
    </source>
</evidence>
<evidence type="ECO:0000256" key="4">
    <source>
        <dbReference type="ARBA" id="ARBA00023002"/>
    </source>
</evidence>
<dbReference type="PANTHER" id="PTHR47356">
    <property type="entry name" value="FAD-DEPENDENT MONOOXYGENASE ASQG-RELATED"/>
    <property type="match status" value="1"/>
</dbReference>
<dbReference type="EMBL" id="JAAAUQ010000318">
    <property type="protein sequence ID" value="KAF9151498.1"/>
    <property type="molecule type" value="Genomic_DNA"/>
</dbReference>
<keyword evidence="8" id="KW-1185">Reference proteome</keyword>
<sequence>MSTTEKPSVLIVGAGLGGLMLGALLEKCDVPYTIFERAAVVKPLGSAINIAAPVLPLFEQIGIFDECEAKGKAFTHSTVSAEGQGKIQTVSYTPIKDFTGYKQYILSRPVLYDLILNKVPRNKVLFDKRVHGIYESTNKVTIKTTDNCTYEGDILVGADGAYSTVRRSLYETLKSKGVLPVSDQEDLFFSCTCLVGQTPELDSKDFPSVNLPLCDFKSFTDKDKSYGITTFTTAQRGISWAVVQQLNAKSSKAAEAQWSQAGEKSETPEDLISKVTLDEKVFETWHHGRTVLLGDACHKLHPSGGHGAVTAMHDAVALANLIYALPNSSSEEITKAFTEYHSERLPFVMDSFKSSQILAKSFEKGIAGTIASFLARNLPQFVWNLLWKSMVKNRPVAGFLPQIPPKGNIPAVVSPSTEKARRVFDSRQGTRAI</sequence>
<dbReference type="Proteomes" id="UP000748756">
    <property type="component" value="Unassembled WGS sequence"/>
</dbReference>
<evidence type="ECO:0000313" key="8">
    <source>
        <dbReference type="Proteomes" id="UP000748756"/>
    </source>
</evidence>
<evidence type="ECO:0000259" key="6">
    <source>
        <dbReference type="Pfam" id="PF01494"/>
    </source>
</evidence>
<feature type="transmembrane region" description="Helical" evidence="5">
    <location>
        <begin position="7"/>
        <end position="25"/>
    </location>
</feature>
<name>A0A9P5VBU4_9FUNG</name>
<organism evidence="7 8">
    <name type="scientific">Linnemannia schmuckeri</name>
    <dbReference type="NCBI Taxonomy" id="64567"/>
    <lineage>
        <taxon>Eukaryota</taxon>
        <taxon>Fungi</taxon>
        <taxon>Fungi incertae sedis</taxon>
        <taxon>Mucoromycota</taxon>
        <taxon>Mortierellomycotina</taxon>
        <taxon>Mortierellomycetes</taxon>
        <taxon>Mortierellales</taxon>
        <taxon>Mortierellaceae</taxon>
        <taxon>Linnemannia</taxon>
    </lineage>
</organism>
<proteinExistence type="inferred from homology"/>
<keyword evidence="3" id="KW-0274">FAD</keyword>
<evidence type="ECO:0000256" key="3">
    <source>
        <dbReference type="ARBA" id="ARBA00022827"/>
    </source>
</evidence>
<evidence type="ECO:0000256" key="5">
    <source>
        <dbReference type="SAM" id="Phobius"/>
    </source>
</evidence>